<accession>A0ABV7E117</accession>
<dbReference type="SUPFAM" id="SSF52413">
    <property type="entry name" value="UDP-glucose/GDP-mannose dehydrogenase C-terminal domain"/>
    <property type="match status" value="1"/>
</dbReference>
<dbReference type="InterPro" id="IPR008927">
    <property type="entry name" value="6-PGluconate_DH-like_C_sf"/>
</dbReference>
<evidence type="ECO:0000256" key="1">
    <source>
        <dbReference type="ARBA" id="ARBA00006601"/>
    </source>
</evidence>
<dbReference type="InterPro" id="IPR017476">
    <property type="entry name" value="UDP-Glc/GDP-Man"/>
</dbReference>
<comment type="similarity">
    <text evidence="1 4">Belongs to the UDP-glucose/GDP-mannose dehydrogenase family.</text>
</comment>
<feature type="domain" description="UDP-glucose/GDP-mannose dehydrogenase C-terminal" evidence="5">
    <location>
        <begin position="322"/>
        <end position="422"/>
    </location>
</feature>
<evidence type="ECO:0000313" key="7">
    <source>
        <dbReference type="Proteomes" id="UP001595456"/>
    </source>
</evidence>
<dbReference type="Gene3D" id="3.40.50.720">
    <property type="entry name" value="NAD(P)-binding Rossmann-like Domain"/>
    <property type="match status" value="2"/>
</dbReference>
<dbReference type="Pfam" id="PF03720">
    <property type="entry name" value="UDPG_MGDP_dh_C"/>
    <property type="match status" value="1"/>
</dbReference>
<dbReference type="InterPro" id="IPR036291">
    <property type="entry name" value="NAD(P)-bd_dom_sf"/>
</dbReference>
<dbReference type="NCBIfam" id="TIGR03026">
    <property type="entry name" value="NDP-sugDHase"/>
    <property type="match status" value="1"/>
</dbReference>
<evidence type="ECO:0000256" key="4">
    <source>
        <dbReference type="PIRNR" id="PIRNR000124"/>
    </source>
</evidence>
<dbReference type="EMBL" id="JBHRST010000001">
    <property type="protein sequence ID" value="MFC3096380.1"/>
    <property type="molecule type" value="Genomic_DNA"/>
</dbReference>
<comment type="caution">
    <text evidence="6">The sequence shown here is derived from an EMBL/GenBank/DDBJ whole genome shotgun (WGS) entry which is preliminary data.</text>
</comment>
<organism evidence="6 7">
    <name type="scientific">Alteraurantiacibacter palmitatis</name>
    <dbReference type="NCBI Taxonomy" id="2054628"/>
    <lineage>
        <taxon>Bacteria</taxon>
        <taxon>Pseudomonadati</taxon>
        <taxon>Pseudomonadota</taxon>
        <taxon>Alphaproteobacteria</taxon>
        <taxon>Sphingomonadales</taxon>
        <taxon>Erythrobacteraceae</taxon>
        <taxon>Alteraurantiacibacter</taxon>
    </lineage>
</organism>
<dbReference type="SMART" id="SM00984">
    <property type="entry name" value="UDPG_MGDP_dh_C"/>
    <property type="match status" value="1"/>
</dbReference>
<dbReference type="RefSeq" id="WP_336924882.1">
    <property type="nucleotide sequence ID" value="NZ_JBANRO010000002.1"/>
</dbReference>
<evidence type="ECO:0000256" key="3">
    <source>
        <dbReference type="ARBA" id="ARBA00023027"/>
    </source>
</evidence>
<dbReference type="SUPFAM" id="SSF51735">
    <property type="entry name" value="NAD(P)-binding Rossmann-fold domains"/>
    <property type="match status" value="1"/>
</dbReference>
<evidence type="ECO:0000259" key="5">
    <source>
        <dbReference type="SMART" id="SM00984"/>
    </source>
</evidence>
<dbReference type="Proteomes" id="UP001595456">
    <property type="component" value="Unassembled WGS sequence"/>
</dbReference>
<protein>
    <submittedName>
        <fullName evidence="6">Nucleotide sugar dehydrogenase</fullName>
    </submittedName>
</protein>
<proteinExistence type="inferred from homology"/>
<dbReference type="InterPro" id="IPR014026">
    <property type="entry name" value="UDP-Glc/GDP-Man_DH_dimer"/>
</dbReference>
<dbReference type="PANTHER" id="PTHR43491:SF2">
    <property type="entry name" value="UDP-N-ACETYL-D-MANNOSAMINE DEHYDROGENASE"/>
    <property type="match status" value="1"/>
</dbReference>
<dbReference type="InterPro" id="IPR036220">
    <property type="entry name" value="UDP-Glc/GDP-Man_DH_C_sf"/>
</dbReference>
<keyword evidence="3" id="KW-0520">NAD</keyword>
<dbReference type="PIRSF" id="PIRSF000124">
    <property type="entry name" value="UDPglc_GDPman_dh"/>
    <property type="match status" value="1"/>
</dbReference>
<keyword evidence="7" id="KW-1185">Reference proteome</keyword>
<evidence type="ECO:0000256" key="2">
    <source>
        <dbReference type="ARBA" id="ARBA00023002"/>
    </source>
</evidence>
<dbReference type="SUPFAM" id="SSF48179">
    <property type="entry name" value="6-phosphogluconate dehydrogenase C-terminal domain-like"/>
    <property type="match status" value="1"/>
</dbReference>
<keyword evidence="2" id="KW-0560">Oxidoreductase</keyword>
<dbReference type="InterPro" id="IPR014027">
    <property type="entry name" value="UDP-Glc/GDP-Man_DH_C"/>
</dbReference>
<dbReference type="PANTHER" id="PTHR43491">
    <property type="entry name" value="UDP-N-ACETYL-D-MANNOSAMINE DEHYDROGENASE"/>
    <property type="match status" value="1"/>
</dbReference>
<reference evidence="7" key="1">
    <citation type="journal article" date="2019" name="Int. J. Syst. Evol. Microbiol.">
        <title>The Global Catalogue of Microorganisms (GCM) 10K type strain sequencing project: providing services to taxonomists for standard genome sequencing and annotation.</title>
        <authorList>
            <consortium name="The Broad Institute Genomics Platform"/>
            <consortium name="The Broad Institute Genome Sequencing Center for Infectious Disease"/>
            <person name="Wu L."/>
            <person name="Ma J."/>
        </authorList>
    </citation>
    <scope>NUCLEOTIDE SEQUENCE [LARGE SCALE GENOMIC DNA]</scope>
    <source>
        <strain evidence="7">KCTC 52607</strain>
    </source>
</reference>
<gene>
    <name evidence="6" type="ORF">ACFODU_01015</name>
</gene>
<dbReference type="PIRSF" id="PIRSF500136">
    <property type="entry name" value="UDP_ManNAc_DH"/>
    <property type="match status" value="1"/>
</dbReference>
<sequence>MTSFPLTLDNARICVVGLGYVGLPVAVAFGQKFPTVGIDIKAQRVANLKAGHDETKEATAEELAAATQLTFTTDWADAADCNVFIVTVPTPLNDHNHPDLYPLKSATEAIARVLKRGDIVIYESTVYPGCTDEFCVPILEELSGLTYNADFFCGYSPERINPGDKLRKLPDIKKITSGSTPAAADFVDEFYRSVVTAGTHRASSIRVAEAAKVMENTQRDLNIALANELAMICNRIGIDTLEVLEAAGTKWNFMAVRPGLVGGHCIGVDPYYLTHKAEAIGHHPEVILAGRRINDRVGKYVVNQFVRLMGRKGLLTGDIRVLVLGFAFKENCPDHRNTKVASIVEHLNEFDIPADVYDPWVDADECEQEYGIRPITTLEPGKYDGVILAVAHDDIVAMGAEGIRALGKPGAALYDVKSALPKDAVDQRL</sequence>
<dbReference type="Pfam" id="PF03721">
    <property type="entry name" value="UDPG_MGDP_dh_N"/>
    <property type="match status" value="1"/>
</dbReference>
<dbReference type="InterPro" id="IPR001732">
    <property type="entry name" value="UDP-Glc/GDP-Man_DH_N"/>
</dbReference>
<name>A0ABV7E117_9SPHN</name>
<dbReference type="Pfam" id="PF00984">
    <property type="entry name" value="UDPG_MGDP_dh"/>
    <property type="match status" value="1"/>
</dbReference>
<dbReference type="InterPro" id="IPR028359">
    <property type="entry name" value="UDP_ManNAc/GlcNAc_DH"/>
</dbReference>
<evidence type="ECO:0000313" key="6">
    <source>
        <dbReference type="EMBL" id="MFC3096380.1"/>
    </source>
</evidence>